<dbReference type="PANTHER" id="PTHR47150">
    <property type="entry name" value="OS12G0169200 PROTEIN"/>
    <property type="match status" value="1"/>
</dbReference>
<dbReference type="PANTHER" id="PTHR47150:SF5">
    <property type="entry name" value="OS07G0546750 PROTEIN"/>
    <property type="match status" value="1"/>
</dbReference>
<evidence type="ECO:0000313" key="2">
    <source>
        <dbReference type="Proteomes" id="UP001054821"/>
    </source>
</evidence>
<reference evidence="1 2" key="1">
    <citation type="journal article" date="2022" name="G3 (Bethesda)">
        <title>Whole-genome sequence and methylome profiling of the almond [Prunus dulcis (Mill.) D.A. Webb] cultivar 'Nonpareil'.</title>
        <authorList>
            <person name="D'Amico-Willman K.M."/>
            <person name="Ouma W.Z."/>
            <person name="Meulia T."/>
            <person name="Sideli G.M."/>
            <person name="Gradziel T.M."/>
            <person name="Fresnedo-Ramirez J."/>
        </authorList>
    </citation>
    <scope>NUCLEOTIDE SEQUENCE [LARGE SCALE GENOMIC DNA]</scope>
    <source>
        <strain evidence="1">Clone GOH B32 T37-40</strain>
    </source>
</reference>
<protein>
    <submittedName>
        <fullName evidence="1">Uncharacterized protein</fullName>
    </submittedName>
</protein>
<sequence>MLTYGCSADCTNEYCRLGESITHEYLRKFCFVMEAMYGQWYLRPPNSANLYRLLHKASHRGFLGILGNLNCMHWEWKNCPTAWARQFTGYKNKPIVVLEAVASYHLDVACLFSSHRIEQ</sequence>
<gene>
    <name evidence="1" type="ORF">L3X38_036329</name>
</gene>
<comment type="caution">
    <text evidence="1">The sequence shown here is derived from an EMBL/GenBank/DDBJ whole genome shotgun (WGS) entry which is preliminary data.</text>
</comment>
<accession>A0AAD4V3C2</accession>
<proteinExistence type="predicted"/>
<dbReference type="Pfam" id="PF04827">
    <property type="entry name" value="Plant_tran"/>
    <property type="match status" value="1"/>
</dbReference>
<name>A0AAD4V3C2_PRUDU</name>
<keyword evidence="2" id="KW-1185">Reference proteome</keyword>
<dbReference type="EMBL" id="JAJFAZ020000007">
    <property type="protein sequence ID" value="KAI5316622.1"/>
    <property type="molecule type" value="Genomic_DNA"/>
</dbReference>
<organism evidence="1 2">
    <name type="scientific">Prunus dulcis</name>
    <name type="common">Almond</name>
    <name type="synonym">Amygdalus dulcis</name>
    <dbReference type="NCBI Taxonomy" id="3755"/>
    <lineage>
        <taxon>Eukaryota</taxon>
        <taxon>Viridiplantae</taxon>
        <taxon>Streptophyta</taxon>
        <taxon>Embryophyta</taxon>
        <taxon>Tracheophyta</taxon>
        <taxon>Spermatophyta</taxon>
        <taxon>Magnoliopsida</taxon>
        <taxon>eudicotyledons</taxon>
        <taxon>Gunneridae</taxon>
        <taxon>Pentapetalae</taxon>
        <taxon>rosids</taxon>
        <taxon>fabids</taxon>
        <taxon>Rosales</taxon>
        <taxon>Rosaceae</taxon>
        <taxon>Amygdaloideae</taxon>
        <taxon>Amygdaleae</taxon>
        <taxon>Prunus</taxon>
    </lineage>
</organism>
<dbReference type="AlphaFoldDB" id="A0AAD4V3C2"/>
<dbReference type="InterPro" id="IPR006912">
    <property type="entry name" value="Harbinger_derived_prot"/>
</dbReference>
<evidence type="ECO:0000313" key="1">
    <source>
        <dbReference type="EMBL" id="KAI5316622.1"/>
    </source>
</evidence>
<dbReference type="Proteomes" id="UP001054821">
    <property type="component" value="Chromosome 7"/>
</dbReference>